<dbReference type="CDD" id="cd07381">
    <property type="entry name" value="MPP_CapA"/>
    <property type="match status" value="1"/>
</dbReference>
<evidence type="ECO:0000313" key="6">
    <source>
        <dbReference type="EMBL" id="HIZ65821.1"/>
    </source>
</evidence>
<dbReference type="PANTHER" id="PTHR33393:SF12">
    <property type="entry name" value="CAPSULE BIOSYNTHESIS PROTEIN CAPA"/>
    <property type="match status" value="1"/>
</dbReference>
<dbReference type="InterPro" id="IPR052169">
    <property type="entry name" value="CW_Biosynth-Accessory"/>
</dbReference>
<keyword evidence="4" id="KW-0472">Membrane</keyword>
<protein>
    <submittedName>
        <fullName evidence="6">CapA family protein</fullName>
    </submittedName>
</protein>
<dbReference type="Proteomes" id="UP000824056">
    <property type="component" value="Unassembled WGS sequence"/>
</dbReference>
<dbReference type="AlphaFoldDB" id="A0A9D2FSG3"/>
<name>A0A9D2FSG3_9FIRM</name>
<sequence>EREKRREQRRLAREKEVKKKKMIAAASAGAVLVLIILVSLVGTSISKKAKAEEAKEKARQEAQALKKQQEENTVEILAVGDNIAHEAVRDSGTEINGVMNYDQVYQAVKEDVEAADLAIVTQETIFVEDENDVSGYPSFGTPTTFGDALVDTGFDVIASATNHTLDKGTDSINFTVDWWKQNHPDTVVLGIHKSQEEADEITVVPCKGLKIAMVDYTYSLNGLELPQREDYLVDVFDEDKAREDIRRAKELGDVVVAVMHVGIEYDQDIDEETQAWTDLFLEEGVDIVIGSHPHVVRTMEMLTGEDGHQMLVYYSLGNFIATQNDLPSIMGAMAKITVRKDVETGEIQFPQQEFIPLISHYNRDTPEAAVYKLEDYTQELLERHSAYAKNPGQFTLEYYQDLFEEIKAKGNGGTLDSDESQGEMDQDSADEADTNQGEAGGDSVGENGTNQEDADGNTTDGEDADQGDETGVNTGRAA</sequence>
<dbReference type="SUPFAM" id="SSF56300">
    <property type="entry name" value="Metallo-dependent phosphatases"/>
    <property type="match status" value="1"/>
</dbReference>
<accession>A0A9D2FSG3</accession>
<feature type="transmembrane region" description="Helical" evidence="4">
    <location>
        <begin position="21"/>
        <end position="42"/>
    </location>
</feature>
<keyword evidence="4" id="KW-1133">Transmembrane helix</keyword>
<feature type="non-terminal residue" evidence="6">
    <location>
        <position position="1"/>
    </location>
</feature>
<evidence type="ECO:0000256" key="1">
    <source>
        <dbReference type="ARBA" id="ARBA00005662"/>
    </source>
</evidence>
<feature type="coiled-coil region" evidence="2">
    <location>
        <begin position="48"/>
        <end position="75"/>
    </location>
</feature>
<evidence type="ECO:0000259" key="5">
    <source>
        <dbReference type="SMART" id="SM00854"/>
    </source>
</evidence>
<dbReference type="PANTHER" id="PTHR33393">
    <property type="entry name" value="POLYGLUTAMINE SYNTHESIS ACCESSORY PROTEIN RV0574C-RELATED"/>
    <property type="match status" value="1"/>
</dbReference>
<feature type="domain" description="Capsule synthesis protein CapA" evidence="5">
    <location>
        <begin position="75"/>
        <end position="323"/>
    </location>
</feature>
<keyword evidence="4" id="KW-0812">Transmembrane</keyword>
<comment type="caution">
    <text evidence="6">The sequence shown here is derived from an EMBL/GenBank/DDBJ whole genome shotgun (WGS) entry which is preliminary data.</text>
</comment>
<dbReference type="Pfam" id="PF09587">
    <property type="entry name" value="PGA_cap"/>
    <property type="match status" value="1"/>
</dbReference>
<evidence type="ECO:0000256" key="4">
    <source>
        <dbReference type="SAM" id="Phobius"/>
    </source>
</evidence>
<dbReference type="InterPro" id="IPR029052">
    <property type="entry name" value="Metallo-depent_PP-like"/>
</dbReference>
<feature type="compositionally biased region" description="Acidic residues" evidence="3">
    <location>
        <begin position="416"/>
        <end position="433"/>
    </location>
</feature>
<dbReference type="SMART" id="SM00854">
    <property type="entry name" value="PGA_cap"/>
    <property type="match status" value="1"/>
</dbReference>
<proteinExistence type="inferred from homology"/>
<evidence type="ECO:0000256" key="3">
    <source>
        <dbReference type="SAM" id="MobiDB-lite"/>
    </source>
</evidence>
<dbReference type="InterPro" id="IPR019079">
    <property type="entry name" value="Capsule_synth_CapA"/>
</dbReference>
<reference evidence="6" key="2">
    <citation type="submission" date="2021-04" db="EMBL/GenBank/DDBJ databases">
        <authorList>
            <person name="Gilroy R."/>
        </authorList>
    </citation>
    <scope>NUCLEOTIDE SEQUENCE</scope>
    <source>
        <strain evidence="6">1068</strain>
    </source>
</reference>
<dbReference type="EMBL" id="DXBG01000183">
    <property type="protein sequence ID" value="HIZ65821.1"/>
    <property type="molecule type" value="Genomic_DNA"/>
</dbReference>
<keyword evidence="2" id="KW-0175">Coiled coil</keyword>
<evidence type="ECO:0000256" key="2">
    <source>
        <dbReference type="SAM" id="Coils"/>
    </source>
</evidence>
<evidence type="ECO:0000313" key="7">
    <source>
        <dbReference type="Proteomes" id="UP000824056"/>
    </source>
</evidence>
<dbReference type="Gene3D" id="3.60.21.10">
    <property type="match status" value="1"/>
</dbReference>
<organism evidence="6 7">
    <name type="scientific">Candidatus Blautia pullicola</name>
    <dbReference type="NCBI Taxonomy" id="2838498"/>
    <lineage>
        <taxon>Bacteria</taxon>
        <taxon>Bacillati</taxon>
        <taxon>Bacillota</taxon>
        <taxon>Clostridia</taxon>
        <taxon>Lachnospirales</taxon>
        <taxon>Lachnospiraceae</taxon>
        <taxon>Blautia</taxon>
    </lineage>
</organism>
<feature type="compositionally biased region" description="Acidic residues" evidence="3">
    <location>
        <begin position="452"/>
        <end position="468"/>
    </location>
</feature>
<gene>
    <name evidence="6" type="ORF">H9809_07990</name>
</gene>
<feature type="region of interest" description="Disordered" evidence="3">
    <location>
        <begin position="410"/>
        <end position="478"/>
    </location>
</feature>
<comment type="similarity">
    <text evidence="1">Belongs to the CapA family.</text>
</comment>
<reference evidence="6" key="1">
    <citation type="journal article" date="2021" name="PeerJ">
        <title>Extensive microbial diversity within the chicken gut microbiome revealed by metagenomics and culture.</title>
        <authorList>
            <person name="Gilroy R."/>
            <person name="Ravi A."/>
            <person name="Getino M."/>
            <person name="Pursley I."/>
            <person name="Horton D.L."/>
            <person name="Alikhan N.F."/>
            <person name="Baker D."/>
            <person name="Gharbi K."/>
            <person name="Hall N."/>
            <person name="Watson M."/>
            <person name="Adriaenssens E.M."/>
            <person name="Foster-Nyarko E."/>
            <person name="Jarju S."/>
            <person name="Secka A."/>
            <person name="Antonio M."/>
            <person name="Oren A."/>
            <person name="Chaudhuri R.R."/>
            <person name="La Ragione R."/>
            <person name="Hildebrand F."/>
            <person name="Pallen M.J."/>
        </authorList>
    </citation>
    <scope>NUCLEOTIDE SEQUENCE</scope>
    <source>
        <strain evidence="6">1068</strain>
    </source>
</reference>